<dbReference type="Proteomes" id="UP000541969">
    <property type="component" value="Unassembled WGS sequence"/>
</dbReference>
<dbReference type="AlphaFoldDB" id="A0A853C8H6"/>
<evidence type="ECO:0000259" key="2">
    <source>
        <dbReference type="Pfam" id="PF06259"/>
    </source>
</evidence>
<evidence type="ECO:0000256" key="1">
    <source>
        <dbReference type="SAM" id="SignalP"/>
    </source>
</evidence>
<evidence type="ECO:0000313" key="3">
    <source>
        <dbReference type="EMBL" id="NYJ03874.1"/>
    </source>
</evidence>
<feature type="chain" id="PRO_5038842237" description="DUF1023 domain-containing protein" evidence="1">
    <location>
        <begin position="21"/>
        <end position="281"/>
    </location>
</feature>
<accession>A0A853C8H6</accession>
<gene>
    <name evidence="3" type="ORF">GGQ55_000152</name>
</gene>
<dbReference type="InterPro" id="IPR010427">
    <property type="entry name" value="DUF1023"/>
</dbReference>
<dbReference type="EMBL" id="JACBZT010000001">
    <property type="protein sequence ID" value="NYJ03874.1"/>
    <property type="molecule type" value="Genomic_DNA"/>
</dbReference>
<comment type="caution">
    <text evidence="3">The sequence shown here is derived from an EMBL/GenBank/DDBJ whole genome shotgun (WGS) entry which is preliminary data.</text>
</comment>
<name>A0A853C8H6_9ACTN</name>
<evidence type="ECO:0000313" key="4">
    <source>
        <dbReference type="Proteomes" id="UP000541969"/>
    </source>
</evidence>
<protein>
    <recommendedName>
        <fullName evidence="2">DUF1023 domain-containing protein</fullName>
    </recommendedName>
</protein>
<dbReference type="RefSeq" id="WP_179714661.1">
    <property type="nucleotide sequence ID" value="NZ_JACBZT010000001.1"/>
</dbReference>
<dbReference type="Gene3D" id="3.40.50.1820">
    <property type="entry name" value="alpha/beta hydrolase"/>
    <property type="match status" value="1"/>
</dbReference>
<keyword evidence="1" id="KW-0732">Signal</keyword>
<dbReference type="SUPFAM" id="SSF53474">
    <property type="entry name" value="alpha/beta-Hydrolases"/>
    <property type="match status" value="1"/>
</dbReference>
<feature type="signal peptide" evidence="1">
    <location>
        <begin position="1"/>
        <end position="20"/>
    </location>
</feature>
<keyword evidence="4" id="KW-1185">Reference proteome</keyword>
<reference evidence="3 4" key="1">
    <citation type="submission" date="2020-07" db="EMBL/GenBank/DDBJ databases">
        <title>Sequencing the genomes of 1000 actinobacteria strains.</title>
        <authorList>
            <person name="Klenk H.-P."/>
        </authorList>
    </citation>
    <scope>NUCLEOTIDE SEQUENCE [LARGE SCALE GENOMIC DNA]</scope>
    <source>
        <strain evidence="3 4">DSM 104001</strain>
    </source>
</reference>
<proteinExistence type="predicted"/>
<dbReference type="Pfam" id="PF06259">
    <property type="entry name" value="Abhydrolase_8"/>
    <property type="match status" value="1"/>
</dbReference>
<organism evidence="3 4">
    <name type="scientific">Petropleomorpha daqingensis</name>
    <dbReference type="NCBI Taxonomy" id="2026353"/>
    <lineage>
        <taxon>Bacteria</taxon>
        <taxon>Bacillati</taxon>
        <taxon>Actinomycetota</taxon>
        <taxon>Actinomycetes</taxon>
        <taxon>Geodermatophilales</taxon>
        <taxon>Geodermatophilaceae</taxon>
        <taxon>Petropleomorpha</taxon>
    </lineage>
</organism>
<sequence length="281" mass="28633">MRFPLIASLVALFSLVEALAVLVQPAAAQSVGPVGLDAPCAAALAARLTDGDDVRVLGCDPAGRGRAVVALGDPATAPNVVVLVPGADIDLATLDDPAHPDKRPFGWARSLYSDAPDTAVVLWVGYPTPQGLGRDAATGRLARAAVPALAEEVAALHDRPVGPPHLTVIGHSYGAVVVTLAAHELAADDLVLLASPGARVDDVAGLHTTARVFAARGPDDWIRFVPHIELGDLGHGADPVDPWFGAVRLPAGDVVGHDGYFRAGTASLAAMAAVVSSGVRS</sequence>
<feature type="domain" description="DUF1023" evidence="2">
    <location>
        <begin position="60"/>
        <end position="229"/>
    </location>
</feature>
<dbReference type="InterPro" id="IPR029058">
    <property type="entry name" value="AB_hydrolase_fold"/>
</dbReference>